<protein>
    <recommendedName>
        <fullName evidence="8">PH domain-like protein</fullName>
    </recommendedName>
</protein>
<feature type="compositionally biased region" description="Polar residues" evidence="5">
    <location>
        <begin position="183"/>
        <end position="195"/>
    </location>
</feature>
<keyword evidence="4" id="KW-0507">mRNA processing</keyword>
<comment type="subcellular location">
    <subcellularLocation>
        <location evidence="1">Cytoplasm</location>
    </subcellularLocation>
</comment>
<keyword evidence="7" id="KW-1185">Reference proteome</keyword>
<feature type="compositionally biased region" description="Basic residues" evidence="5">
    <location>
        <begin position="1"/>
        <end position="12"/>
    </location>
</feature>
<dbReference type="PANTHER" id="PTHR16290">
    <property type="entry name" value="TRANSCRIPTION FACTOR SMIF DECAPPING ENZYME DCP1"/>
    <property type="match status" value="1"/>
</dbReference>
<evidence type="ECO:0008006" key="8">
    <source>
        <dbReference type="Google" id="ProtNLM"/>
    </source>
</evidence>
<evidence type="ECO:0000313" key="6">
    <source>
        <dbReference type="EMBL" id="KAL1608324.1"/>
    </source>
</evidence>
<organism evidence="6 7">
    <name type="scientific">Paraconiothyrium brasiliense</name>
    <dbReference type="NCBI Taxonomy" id="300254"/>
    <lineage>
        <taxon>Eukaryota</taxon>
        <taxon>Fungi</taxon>
        <taxon>Dikarya</taxon>
        <taxon>Ascomycota</taxon>
        <taxon>Pezizomycotina</taxon>
        <taxon>Dothideomycetes</taxon>
        <taxon>Pleosporomycetidae</taxon>
        <taxon>Pleosporales</taxon>
        <taxon>Massarineae</taxon>
        <taxon>Didymosphaeriaceae</taxon>
        <taxon>Paraconiothyrium</taxon>
    </lineage>
</organism>
<evidence type="ECO:0000256" key="1">
    <source>
        <dbReference type="ARBA" id="ARBA00004496"/>
    </source>
</evidence>
<dbReference type="EMBL" id="JAKJXO020000003">
    <property type="protein sequence ID" value="KAL1608324.1"/>
    <property type="molecule type" value="Genomic_DNA"/>
</dbReference>
<feature type="region of interest" description="Disordered" evidence="5">
    <location>
        <begin position="1"/>
        <end position="44"/>
    </location>
</feature>
<feature type="compositionally biased region" description="Polar residues" evidence="5">
    <location>
        <begin position="13"/>
        <end position="23"/>
    </location>
</feature>
<evidence type="ECO:0000313" key="7">
    <source>
        <dbReference type="Proteomes" id="UP001521785"/>
    </source>
</evidence>
<dbReference type="Gene3D" id="2.30.29.30">
    <property type="entry name" value="Pleckstrin-homology domain (PH domain)/Phosphotyrosine-binding domain (PTB)"/>
    <property type="match status" value="1"/>
</dbReference>
<dbReference type="Proteomes" id="UP001521785">
    <property type="component" value="Unassembled WGS sequence"/>
</dbReference>
<gene>
    <name evidence="6" type="ORF">SLS60_003264</name>
</gene>
<dbReference type="PANTHER" id="PTHR16290:SF0">
    <property type="entry name" value="DECAPPING PROTEIN 1, ISOFORM A"/>
    <property type="match status" value="1"/>
</dbReference>
<dbReference type="SUPFAM" id="SSF50729">
    <property type="entry name" value="PH domain-like"/>
    <property type="match status" value="1"/>
</dbReference>
<evidence type="ECO:0000256" key="2">
    <source>
        <dbReference type="ARBA" id="ARBA00008778"/>
    </source>
</evidence>
<keyword evidence="3" id="KW-0963">Cytoplasm</keyword>
<dbReference type="Pfam" id="PF06058">
    <property type="entry name" value="DCP1"/>
    <property type="match status" value="1"/>
</dbReference>
<comment type="similarity">
    <text evidence="2">Belongs to the DCP1 family.</text>
</comment>
<reference evidence="6 7" key="1">
    <citation type="submission" date="2024-02" db="EMBL/GenBank/DDBJ databases">
        <title>De novo assembly and annotation of 12 fungi associated with fruit tree decline syndrome in Ontario, Canada.</title>
        <authorList>
            <person name="Sulman M."/>
            <person name="Ellouze W."/>
            <person name="Ilyukhin E."/>
        </authorList>
    </citation>
    <scope>NUCLEOTIDE SEQUENCE [LARGE SCALE GENOMIC DNA]</scope>
    <source>
        <strain evidence="6 7">M42-189</strain>
    </source>
</reference>
<dbReference type="CDD" id="cd13182">
    <property type="entry name" value="EVH1-like_Dcp1"/>
    <property type="match status" value="1"/>
</dbReference>
<evidence type="ECO:0000256" key="3">
    <source>
        <dbReference type="ARBA" id="ARBA00022490"/>
    </source>
</evidence>
<proteinExistence type="inferred from homology"/>
<accession>A0ABR3RW48</accession>
<dbReference type="InterPro" id="IPR010334">
    <property type="entry name" value="Dcp1"/>
</dbReference>
<dbReference type="InterPro" id="IPR011993">
    <property type="entry name" value="PH-like_dom_sf"/>
</dbReference>
<feature type="region of interest" description="Disordered" evidence="5">
    <location>
        <begin position="176"/>
        <end position="197"/>
    </location>
</feature>
<name>A0ABR3RW48_9PLEO</name>
<evidence type="ECO:0000256" key="5">
    <source>
        <dbReference type="SAM" id="MobiDB-lite"/>
    </source>
</evidence>
<sequence>MGPNKGRSRAHHPQTNAQPQPSDYETDAPQNIEYPPPPPGRSNEELNLSVIRRHYPDVNSIHYVAPYAVLYAFSLETQQWEKVGVEGSLFICGLVPFATGVERYGVVILNRRSMDNFYMEITGPDGLEFTEEYIIMQGDQVYGLWIFCEPPPSSTANTRIETVAKIQELAARVEASQAAAQSNDNDSTTSDQVESSVPMGRQLSLRELFGQQRTQDSAWSVVNHHNAHAQTLHQGYQPTPSPHLGQPDMLSHLFMKAKQDYNPIG</sequence>
<comment type="caution">
    <text evidence="6">The sequence shown here is derived from an EMBL/GenBank/DDBJ whole genome shotgun (WGS) entry which is preliminary data.</text>
</comment>
<evidence type="ECO:0000256" key="4">
    <source>
        <dbReference type="ARBA" id="ARBA00022664"/>
    </source>
</evidence>